<organism evidence="2 3">
    <name type="scientific">Stephanodiscus triporus</name>
    <dbReference type="NCBI Taxonomy" id="2934178"/>
    <lineage>
        <taxon>Eukaryota</taxon>
        <taxon>Sar</taxon>
        <taxon>Stramenopiles</taxon>
        <taxon>Ochrophyta</taxon>
        <taxon>Bacillariophyta</taxon>
        <taxon>Coscinodiscophyceae</taxon>
        <taxon>Thalassiosirophycidae</taxon>
        <taxon>Stephanodiscales</taxon>
        <taxon>Stephanodiscaceae</taxon>
        <taxon>Stephanodiscus</taxon>
    </lineage>
</organism>
<comment type="caution">
    <text evidence="2">The sequence shown here is derived from an EMBL/GenBank/DDBJ whole genome shotgun (WGS) entry which is preliminary data.</text>
</comment>
<keyword evidence="3" id="KW-1185">Reference proteome</keyword>
<feature type="region of interest" description="Disordered" evidence="1">
    <location>
        <begin position="1"/>
        <end position="30"/>
    </location>
</feature>
<reference evidence="2 3" key="1">
    <citation type="submission" date="2024-10" db="EMBL/GenBank/DDBJ databases">
        <title>Updated reference genomes for cyclostephanoid diatoms.</title>
        <authorList>
            <person name="Roberts W.R."/>
            <person name="Alverson A.J."/>
        </authorList>
    </citation>
    <scope>NUCLEOTIDE SEQUENCE [LARGE SCALE GENOMIC DNA]</scope>
    <source>
        <strain evidence="2 3">AJA276-08</strain>
    </source>
</reference>
<protein>
    <submittedName>
        <fullName evidence="2">Uncharacterized protein</fullName>
    </submittedName>
</protein>
<gene>
    <name evidence="2" type="ORF">ACHAW5_007783</name>
</gene>
<feature type="region of interest" description="Disordered" evidence="1">
    <location>
        <begin position="111"/>
        <end position="134"/>
    </location>
</feature>
<evidence type="ECO:0000313" key="2">
    <source>
        <dbReference type="EMBL" id="KAL3763829.1"/>
    </source>
</evidence>
<evidence type="ECO:0000256" key="1">
    <source>
        <dbReference type="SAM" id="MobiDB-lite"/>
    </source>
</evidence>
<proteinExistence type="predicted"/>
<accession>A0ABD3MLT7</accession>
<dbReference type="Proteomes" id="UP001530315">
    <property type="component" value="Unassembled WGS sequence"/>
</dbReference>
<evidence type="ECO:0000313" key="3">
    <source>
        <dbReference type="Proteomes" id="UP001530315"/>
    </source>
</evidence>
<dbReference type="AlphaFoldDB" id="A0ABD3MLT7"/>
<feature type="compositionally biased region" description="Basic and acidic residues" evidence="1">
    <location>
        <begin position="14"/>
        <end position="30"/>
    </location>
</feature>
<name>A0ABD3MLT7_9STRA</name>
<sequence>MTAKRMGRYSSSGRAEKRQHGRTARREPLPDSRLLVMCGSVVFNDEIRASMRDVKDSVRQIITTVRRFGPDEREAVRDTLLDARNSVSEKVRATLLPGCDRADVTDSVDVATDEGQPGPRLQDQWEYPNATRPC</sequence>
<dbReference type="EMBL" id="JALLAZ020001791">
    <property type="protein sequence ID" value="KAL3763829.1"/>
    <property type="molecule type" value="Genomic_DNA"/>
</dbReference>